<keyword evidence="7 9" id="KW-1133">Transmembrane helix</keyword>
<dbReference type="InterPro" id="IPR001463">
    <property type="entry name" value="Na/Ala_symport"/>
</dbReference>
<accession>A0A9Q9CKA8</accession>
<keyword evidence="5 9" id="KW-0812">Transmembrane</keyword>
<dbReference type="Pfam" id="PF01235">
    <property type="entry name" value="Na_Ala_symp"/>
    <property type="match status" value="1"/>
</dbReference>
<dbReference type="GO" id="GO:0005283">
    <property type="term" value="F:amino acid:sodium symporter activity"/>
    <property type="evidence" value="ECO:0007669"/>
    <property type="project" value="InterPro"/>
</dbReference>
<dbReference type="Proteomes" id="UP001058072">
    <property type="component" value="Chromosome"/>
</dbReference>
<keyword evidence="4 9" id="KW-1003">Cell membrane</keyword>
<dbReference type="PANTHER" id="PTHR30330">
    <property type="entry name" value="AGSS FAMILY TRANSPORTER, SODIUM-ALANINE"/>
    <property type="match status" value="1"/>
</dbReference>
<comment type="similarity">
    <text evidence="2 9">Belongs to the alanine or glycine:cation symporter (AGCS) (TC 2.A.25) family.</text>
</comment>
<evidence type="ECO:0000256" key="5">
    <source>
        <dbReference type="ARBA" id="ARBA00022692"/>
    </source>
</evidence>
<sequence>MIQFLDQLDSFIWGPPLLVLLVGTGIMLTIRLGLIQVTKLPQALKLIFKSDDSGEGDISSFGALCTALAATVGTGNIIGVATALAAGGPGALFWMWFAAFFGMATKYAEGVLAIKYRQLDENGQVAGGPMYYITNGMGEKFKPLAIFFAFSGGLVALFGMGTFTQVNAITSSIENTLHLPAEGVGIVLALLVGIITFRGINSISKVAEKVVPVMAACYLIICVTILVINHASLLPAFELIFKSAWTPTAAVGGFTGATVAMAIRNGVARGVFSNESGLGSAPIAAAAAKTEWAAEQGLISMTGTFIDSLIICTLTGLTLMVTGVWQMSDVATGALTETAFNTVLPTIGGLPLGSVLLMVCLSLFAFTTILGWNYYGERCCEFLFGVKSITPYRLIFVLMVGLGAFLQLEAVWLIADIVNGLMALPNLIAIVALSGVVVAETKAYYEHLQQSKLQSVEAIQAMED</sequence>
<dbReference type="Gene3D" id="1.20.1740.10">
    <property type="entry name" value="Amino acid/polyamine transporter I"/>
    <property type="match status" value="1"/>
</dbReference>
<evidence type="ECO:0000256" key="2">
    <source>
        <dbReference type="ARBA" id="ARBA00009261"/>
    </source>
</evidence>
<feature type="transmembrane region" description="Helical" evidence="9">
    <location>
        <begin position="183"/>
        <end position="201"/>
    </location>
</feature>
<evidence type="ECO:0000256" key="7">
    <source>
        <dbReference type="ARBA" id="ARBA00022989"/>
    </source>
</evidence>
<evidence type="ECO:0000256" key="8">
    <source>
        <dbReference type="ARBA" id="ARBA00023136"/>
    </source>
</evidence>
<keyword evidence="8 9" id="KW-0472">Membrane</keyword>
<evidence type="ECO:0000313" key="10">
    <source>
        <dbReference type="EMBL" id="UUF07944.1"/>
    </source>
</evidence>
<reference evidence="10" key="1">
    <citation type="submission" date="2021-03" db="EMBL/GenBank/DDBJ databases">
        <title>Comparative Genomics and Metabolomics in the genus Turicibacter.</title>
        <authorList>
            <person name="Maki J."/>
            <person name="Looft T."/>
        </authorList>
    </citation>
    <scope>NUCLEOTIDE SEQUENCE</scope>
    <source>
        <strain evidence="10">ISU324</strain>
    </source>
</reference>
<feature type="transmembrane region" description="Helical" evidence="9">
    <location>
        <begin position="91"/>
        <end position="108"/>
    </location>
</feature>
<evidence type="ECO:0000256" key="4">
    <source>
        <dbReference type="ARBA" id="ARBA00022475"/>
    </source>
</evidence>
<dbReference type="FunFam" id="1.20.1740.10:FF:000004">
    <property type="entry name" value="Sodium:alanine symporter family protein"/>
    <property type="match status" value="1"/>
</dbReference>
<evidence type="ECO:0000256" key="6">
    <source>
        <dbReference type="ARBA" id="ARBA00022847"/>
    </source>
</evidence>
<dbReference type="EMBL" id="CP071250">
    <property type="protein sequence ID" value="UUF07944.1"/>
    <property type="molecule type" value="Genomic_DNA"/>
</dbReference>
<proteinExistence type="inferred from homology"/>
<protein>
    <submittedName>
        <fullName evidence="10">Sodium:alanine symporter family protein</fullName>
    </submittedName>
</protein>
<evidence type="ECO:0000256" key="1">
    <source>
        <dbReference type="ARBA" id="ARBA00004651"/>
    </source>
</evidence>
<dbReference type="RefSeq" id="WP_212724614.1">
    <property type="nucleotide sequence ID" value="NZ_CP071250.1"/>
</dbReference>
<evidence type="ECO:0000256" key="3">
    <source>
        <dbReference type="ARBA" id="ARBA00022448"/>
    </source>
</evidence>
<feature type="transmembrane region" description="Helical" evidence="9">
    <location>
        <begin position="347"/>
        <end position="373"/>
    </location>
</feature>
<feature type="transmembrane region" description="Helical" evidence="9">
    <location>
        <begin position="305"/>
        <end position="327"/>
    </location>
</feature>
<feature type="transmembrane region" description="Helical" evidence="9">
    <location>
        <begin position="244"/>
        <end position="263"/>
    </location>
</feature>
<dbReference type="GO" id="GO:0005886">
    <property type="term" value="C:plasma membrane"/>
    <property type="evidence" value="ECO:0007669"/>
    <property type="project" value="UniProtKB-SubCell"/>
</dbReference>
<comment type="subcellular location">
    <subcellularLocation>
        <location evidence="1 9">Cell membrane</location>
        <topology evidence="1 9">Multi-pass membrane protein</topology>
    </subcellularLocation>
</comment>
<feature type="transmembrane region" description="Helical" evidence="9">
    <location>
        <begin position="213"/>
        <end position="232"/>
    </location>
</feature>
<dbReference type="AlphaFoldDB" id="A0A9Q9CKA8"/>
<feature type="transmembrane region" description="Helical" evidence="9">
    <location>
        <begin position="58"/>
        <end position="85"/>
    </location>
</feature>
<dbReference type="PRINTS" id="PR00175">
    <property type="entry name" value="NAALASMPORT"/>
</dbReference>
<feature type="transmembrane region" description="Helical" evidence="9">
    <location>
        <begin position="144"/>
        <end position="163"/>
    </location>
</feature>
<name>A0A9Q9CKA8_9FIRM</name>
<keyword evidence="6 9" id="KW-0769">Symport</keyword>
<evidence type="ECO:0000256" key="9">
    <source>
        <dbReference type="RuleBase" id="RU363064"/>
    </source>
</evidence>
<evidence type="ECO:0000313" key="11">
    <source>
        <dbReference type="Proteomes" id="UP001058072"/>
    </source>
</evidence>
<dbReference type="PANTHER" id="PTHR30330:SF3">
    <property type="entry name" value="TRANSCRIPTIONAL REGULATOR, LRP FAMILY"/>
    <property type="match status" value="1"/>
</dbReference>
<organism evidence="10 11">
    <name type="scientific">Turicibacter bilis</name>
    <dbReference type="NCBI Taxonomy" id="2735723"/>
    <lineage>
        <taxon>Bacteria</taxon>
        <taxon>Bacillati</taxon>
        <taxon>Bacillota</taxon>
        <taxon>Erysipelotrichia</taxon>
        <taxon>Erysipelotrichales</taxon>
        <taxon>Turicibacteraceae</taxon>
        <taxon>Turicibacter</taxon>
    </lineage>
</organism>
<keyword evidence="3 9" id="KW-0813">Transport</keyword>
<feature type="transmembrane region" description="Helical" evidence="9">
    <location>
        <begin position="394"/>
        <end position="415"/>
    </location>
</feature>
<dbReference type="NCBIfam" id="TIGR00835">
    <property type="entry name" value="agcS"/>
    <property type="match status" value="1"/>
</dbReference>
<feature type="transmembrane region" description="Helical" evidence="9">
    <location>
        <begin position="427"/>
        <end position="445"/>
    </location>
</feature>
<feature type="transmembrane region" description="Helical" evidence="9">
    <location>
        <begin position="12"/>
        <end position="37"/>
    </location>
</feature>
<gene>
    <name evidence="10" type="ORF">J0J70_10015</name>
</gene>